<dbReference type="RefSeq" id="WP_098028818.1">
    <property type="nucleotide sequence ID" value="NZ_CP022378.1"/>
</dbReference>
<evidence type="ECO:0000313" key="1">
    <source>
        <dbReference type="EMBL" id="ATA68172.1"/>
    </source>
</evidence>
<name>A0A250E5J1_9FLAO</name>
<protein>
    <submittedName>
        <fullName evidence="1">Uncharacterized protein</fullName>
    </submittedName>
</protein>
<dbReference type="EMBL" id="CP022378">
    <property type="protein sequence ID" value="ATA68172.1"/>
    <property type="molecule type" value="Genomic_DNA"/>
</dbReference>
<sequence>MNRMFLVLLIAFTSLSFSYSQQIEIKKVFGENRFYQDGKRLYMKDVITLMENNQEALELMKKSRQNYNIAIPIAFSGGGLIGWNLGKLISGGKPNWVVAGIGAGLVGVTIKLNSNVNKYSKQAVEIYNSSLNKDSSYRFHPEFNLISNGMGIGLAVKF</sequence>
<proteinExistence type="predicted"/>
<dbReference type="AlphaFoldDB" id="A0A250E5J1"/>
<dbReference type="GeneID" id="96781293"/>
<dbReference type="KEGG" id="ccyn:CGC48_05725"/>
<organism evidence="1 2">
    <name type="scientific">Capnocytophaga cynodegmi</name>
    <dbReference type="NCBI Taxonomy" id="28189"/>
    <lineage>
        <taxon>Bacteria</taxon>
        <taxon>Pseudomonadati</taxon>
        <taxon>Bacteroidota</taxon>
        <taxon>Flavobacteriia</taxon>
        <taxon>Flavobacteriales</taxon>
        <taxon>Flavobacteriaceae</taxon>
        <taxon>Capnocytophaga</taxon>
    </lineage>
</organism>
<evidence type="ECO:0000313" key="2">
    <source>
        <dbReference type="Proteomes" id="UP000242855"/>
    </source>
</evidence>
<dbReference type="Proteomes" id="UP000242855">
    <property type="component" value="Chromosome"/>
</dbReference>
<reference evidence="1 2" key="1">
    <citation type="journal article" date="2017" name="Genome Announc.">
        <title>Twelve Complete Reference Genomes of Clinical Isolates in the Capnocytophaga Genus.</title>
        <authorList>
            <person name="Villarma A."/>
            <person name="Gulvik C.A."/>
            <person name="Rowe L.A."/>
            <person name="Sheth M."/>
            <person name="Juieng P."/>
            <person name="Nicholson A.C."/>
            <person name="Loparev V.N."/>
            <person name="McQuiston J.R."/>
        </authorList>
    </citation>
    <scope>NUCLEOTIDE SEQUENCE [LARGE SCALE GENOMIC DNA]</scope>
    <source>
        <strain evidence="1 2">G7591</strain>
    </source>
</reference>
<accession>A0A250E5J1</accession>
<gene>
    <name evidence="1" type="ORF">CGC48_05725</name>
</gene>